<dbReference type="GO" id="GO:0038202">
    <property type="term" value="P:TORC1 signaling"/>
    <property type="evidence" value="ECO:0007669"/>
    <property type="project" value="TreeGrafter"/>
</dbReference>
<dbReference type="AlphaFoldDB" id="A0A7E5A1S8"/>
<dbReference type="InterPro" id="IPR036322">
    <property type="entry name" value="WD40_repeat_dom_sf"/>
</dbReference>
<dbReference type="InterPro" id="IPR015943">
    <property type="entry name" value="WD40/YVTN_repeat-like_dom_sf"/>
</dbReference>
<proteinExistence type="predicted"/>
<dbReference type="PANTHER" id="PTHR12848:SF16">
    <property type="entry name" value="REGULATORY-ASSOCIATED PROTEIN OF MTOR"/>
    <property type="match status" value="1"/>
</dbReference>
<dbReference type="GO" id="GO:0030674">
    <property type="term" value="F:protein-macromolecule adaptor activity"/>
    <property type="evidence" value="ECO:0007669"/>
    <property type="project" value="TreeGrafter"/>
</dbReference>
<dbReference type="GO" id="GO:0030307">
    <property type="term" value="P:positive regulation of cell growth"/>
    <property type="evidence" value="ECO:0007669"/>
    <property type="project" value="TreeGrafter"/>
</dbReference>
<dbReference type="GO" id="GO:0009267">
    <property type="term" value="P:cellular response to starvation"/>
    <property type="evidence" value="ECO:0007669"/>
    <property type="project" value="TreeGrafter"/>
</dbReference>
<evidence type="ECO:0000313" key="2">
    <source>
        <dbReference type="WBParaSite" id="Pan_g9512.t1"/>
    </source>
</evidence>
<dbReference type="GO" id="GO:0005737">
    <property type="term" value="C:cytoplasm"/>
    <property type="evidence" value="ECO:0007669"/>
    <property type="project" value="TreeGrafter"/>
</dbReference>
<protein>
    <submittedName>
        <fullName evidence="2">WD_REPEATS_REGION domain-containing protein</fullName>
    </submittedName>
</protein>
<name>A0A7E5A1S8_PANRE</name>
<keyword evidence="1" id="KW-1185">Reference proteome</keyword>
<dbReference type="InterPro" id="IPR004083">
    <property type="entry name" value="Raptor"/>
</dbReference>
<dbReference type="PANTHER" id="PTHR12848">
    <property type="entry name" value="REGULATORY-ASSOCIATED PROTEIN OF MTOR"/>
    <property type="match status" value="1"/>
</dbReference>
<dbReference type="SUPFAM" id="SSF50978">
    <property type="entry name" value="WD40 repeat-like"/>
    <property type="match status" value="1"/>
</dbReference>
<dbReference type="SMART" id="SM00320">
    <property type="entry name" value="WD40"/>
    <property type="match status" value="2"/>
</dbReference>
<reference evidence="2" key="2">
    <citation type="submission" date="2020-10" db="UniProtKB">
        <authorList>
            <consortium name="WormBaseParasite"/>
        </authorList>
    </citation>
    <scope>IDENTIFICATION</scope>
</reference>
<dbReference type="GO" id="GO:0010506">
    <property type="term" value="P:regulation of autophagy"/>
    <property type="evidence" value="ECO:0007669"/>
    <property type="project" value="TreeGrafter"/>
</dbReference>
<organism evidence="1 2">
    <name type="scientific">Panagrellus redivivus</name>
    <name type="common">Microworm</name>
    <dbReference type="NCBI Taxonomy" id="6233"/>
    <lineage>
        <taxon>Eukaryota</taxon>
        <taxon>Metazoa</taxon>
        <taxon>Ecdysozoa</taxon>
        <taxon>Nematoda</taxon>
        <taxon>Chromadorea</taxon>
        <taxon>Rhabditida</taxon>
        <taxon>Tylenchina</taxon>
        <taxon>Panagrolaimomorpha</taxon>
        <taxon>Panagrolaimoidea</taxon>
        <taxon>Panagrolaimidae</taxon>
        <taxon>Panagrellus</taxon>
    </lineage>
</organism>
<accession>A0A7E5A1S8</accession>
<dbReference type="Proteomes" id="UP000492821">
    <property type="component" value="Unassembled WGS sequence"/>
</dbReference>
<dbReference type="WBParaSite" id="Pan_g9512.t1">
    <property type="protein sequence ID" value="Pan_g9512.t1"/>
    <property type="gene ID" value="Pan_g9512"/>
</dbReference>
<reference evidence="1" key="1">
    <citation type="journal article" date="2013" name="Genetics">
        <title>The draft genome and transcriptome of Panagrellus redivivus are shaped by the harsh demands of a free-living lifestyle.</title>
        <authorList>
            <person name="Srinivasan J."/>
            <person name="Dillman A.R."/>
            <person name="Macchietto M.G."/>
            <person name="Heikkinen L."/>
            <person name="Lakso M."/>
            <person name="Fracchia K.M."/>
            <person name="Antoshechkin I."/>
            <person name="Mortazavi A."/>
            <person name="Wong G."/>
            <person name="Sternberg P.W."/>
        </authorList>
    </citation>
    <scope>NUCLEOTIDE SEQUENCE [LARGE SCALE GENOMIC DNA]</scope>
    <source>
        <strain evidence="1">MT8872</strain>
    </source>
</reference>
<dbReference type="GO" id="GO:0031931">
    <property type="term" value="C:TORC1 complex"/>
    <property type="evidence" value="ECO:0007669"/>
    <property type="project" value="InterPro"/>
</dbReference>
<dbReference type="InterPro" id="IPR001680">
    <property type="entry name" value="WD40_rpt"/>
</dbReference>
<evidence type="ECO:0000313" key="1">
    <source>
        <dbReference type="Proteomes" id="UP000492821"/>
    </source>
</evidence>
<dbReference type="Gene3D" id="2.130.10.10">
    <property type="entry name" value="YVTN repeat-like/Quinoprotein amine dehydrogenase"/>
    <property type="match status" value="1"/>
</dbReference>
<dbReference type="GO" id="GO:0071230">
    <property type="term" value="P:cellular response to amino acid stimulus"/>
    <property type="evidence" value="ECO:0007669"/>
    <property type="project" value="TreeGrafter"/>
</dbReference>
<sequence>MRWSYLRPFIYICDGRNIYGYKTDVSGRQVLPKRNFTINVNEDQLFDDPMVDVIVVNERNHELLLACTRDGLMSVWDPCFDEHGHNVKGEPKMLTSNHLLNDQTRIFPSSTLKKKAVPVKRKNHTVYDWDQTNGHLIVAGNVPIVRQWDAWSEKTRRDIPLDQNRNRGLVECICTNDTKDLLCVGFDCGAHNIYDLRCAKNECIMRHQGLPAVTGASFVRNNVLAVGYVDGSVRVFDTRQYQDPIEEFWADEVPIIVPAQSPTSFSWKLSTPPPVKVPSRCIEGHGAMTKFVGHEKNSLIACAMSDATIRLFDLSGSTRKPLGYNFVSSAPIPGTPTNPQHVPRTVAMQFHSHRVHLGVASNTVFATPEGTTGTTCIVDLYHAQAGL</sequence>